<organism evidence="1 2">
    <name type="scientific">Microtetraspora glauca</name>
    <dbReference type="NCBI Taxonomy" id="1996"/>
    <lineage>
        <taxon>Bacteria</taxon>
        <taxon>Bacillati</taxon>
        <taxon>Actinomycetota</taxon>
        <taxon>Actinomycetes</taxon>
        <taxon>Streptosporangiales</taxon>
        <taxon>Streptosporangiaceae</taxon>
        <taxon>Microtetraspora</taxon>
    </lineage>
</organism>
<proteinExistence type="predicted"/>
<keyword evidence="2" id="KW-1185">Reference proteome</keyword>
<dbReference type="Proteomes" id="UP001551675">
    <property type="component" value="Unassembled WGS sequence"/>
</dbReference>
<dbReference type="EMBL" id="JBFALK010000012">
    <property type="protein sequence ID" value="MEV0971380.1"/>
    <property type="molecule type" value="Genomic_DNA"/>
</dbReference>
<sequence>MAAGGLTVEYHGIHPAHPKAGWEKLPWQECRPRASRIRVLEHTCECQDIVYELCQAGGLLFTRRHYRAADGIVVSESEWLRSIPARRLWTNILLGHIR</sequence>
<dbReference type="RefSeq" id="WP_358135623.1">
    <property type="nucleotide sequence ID" value="NZ_JBFALK010000012.1"/>
</dbReference>
<protein>
    <submittedName>
        <fullName evidence="1">Uncharacterized protein</fullName>
    </submittedName>
</protein>
<evidence type="ECO:0000313" key="1">
    <source>
        <dbReference type="EMBL" id="MEV0971380.1"/>
    </source>
</evidence>
<comment type="caution">
    <text evidence="1">The sequence shown here is derived from an EMBL/GenBank/DDBJ whole genome shotgun (WGS) entry which is preliminary data.</text>
</comment>
<accession>A0ABV3GIB4</accession>
<gene>
    <name evidence="1" type="ORF">AB0I59_22380</name>
</gene>
<reference evidence="1 2" key="1">
    <citation type="submission" date="2024-06" db="EMBL/GenBank/DDBJ databases">
        <title>The Natural Products Discovery Center: Release of the First 8490 Sequenced Strains for Exploring Actinobacteria Biosynthetic Diversity.</title>
        <authorList>
            <person name="Kalkreuter E."/>
            <person name="Kautsar S.A."/>
            <person name="Yang D."/>
            <person name="Bader C.D."/>
            <person name="Teijaro C.N."/>
            <person name="Fluegel L."/>
            <person name="Davis C.M."/>
            <person name="Simpson J.R."/>
            <person name="Lauterbach L."/>
            <person name="Steele A.D."/>
            <person name="Gui C."/>
            <person name="Meng S."/>
            <person name="Li G."/>
            <person name="Viehrig K."/>
            <person name="Ye F."/>
            <person name="Su P."/>
            <person name="Kiefer A.F."/>
            <person name="Nichols A."/>
            <person name="Cepeda A.J."/>
            <person name="Yan W."/>
            <person name="Fan B."/>
            <person name="Jiang Y."/>
            <person name="Adhikari A."/>
            <person name="Zheng C.-J."/>
            <person name="Schuster L."/>
            <person name="Cowan T.M."/>
            <person name="Smanski M.J."/>
            <person name="Chevrette M.G."/>
            <person name="De Carvalho L.P.S."/>
            <person name="Shen B."/>
        </authorList>
    </citation>
    <scope>NUCLEOTIDE SEQUENCE [LARGE SCALE GENOMIC DNA]</scope>
    <source>
        <strain evidence="1 2">NPDC050100</strain>
    </source>
</reference>
<evidence type="ECO:0000313" key="2">
    <source>
        <dbReference type="Proteomes" id="UP001551675"/>
    </source>
</evidence>
<name>A0ABV3GIB4_MICGL</name>